<keyword evidence="1" id="KW-0732">Signal</keyword>
<evidence type="ECO:0000313" key="3">
    <source>
        <dbReference type="Proteomes" id="UP001054801"/>
    </source>
</evidence>
<name>A0ABY3T3G5_9GAMM</name>
<protein>
    <submittedName>
        <fullName evidence="2">Conjugal transfer protein TraH</fullName>
    </submittedName>
</protein>
<sequence>MQPLLRTLPKTAQAVCLAALLLSGTAQADLESNMNAYYGSLSGAASISPTSMYQGQSAGYFSGGGIRVRTPVNNYQLLSFQAPNLKYGCGGIDAFLGGFSFINKEQIVAMARQIGSSAVSTAFYLALDSMSPELSQNMKMLQEWANKANQFSINSCEAGTKMGASLWRTMGGDKEAFCNRAKTGKGVVADEFTARTVCQTDGWDFSWVPGVTPAASDAEEQKLKQMAAGNIVWRALKSAGIKDDGLAELIMSVTGTIIIPMGNSKNPQQARPAPAVLQYDELRGGDANFTLLSCGGEYKECLTPAAIPYTNSKKLAVLRERIQGGIAWVAESVKDPNKNIANCPLSVCPSASDALTVLELSEYPLFALIQAEYDAGMSGDMVANEYRELLIQEITYRFFSKAATPLLTALANDGATVAGTEGMRKQMSDHLQGVLAAAQGKLNAETVKRGGLGAVMSTYTQMKKFATARYSPSLTQRLRLAQVLRR</sequence>
<dbReference type="Pfam" id="PF06122">
    <property type="entry name" value="TraH"/>
    <property type="match status" value="1"/>
</dbReference>
<gene>
    <name evidence="2" type="ORF">L2Y54_10255</name>
</gene>
<reference evidence="2" key="1">
    <citation type="journal article" date="2022" name="Microorganisms">
        <title>Two New Species of Filamentous Sulfur Bacteria of the Genus Thiothrix, Thiothrix winogradskyi sp. nov. and 'Candidatus Thiothrix sulfatifontis' sp. nov.</title>
        <authorList>
            <person name="Ravin N.V."/>
            <person name="Rossetti S."/>
            <person name="Beletsky A.V."/>
            <person name="Kadnikov V.V."/>
            <person name="Rudenko T.S."/>
            <person name="Smolyakov D.D."/>
            <person name="Moskvitina M.I."/>
            <person name="Gureeva M.V."/>
            <person name="Mardanov A.V."/>
            <person name="Grabovich M.Y."/>
        </authorList>
    </citation>
    <scope>NUCLEOTIDE SEQUENCE</scope>
    <source>
        <strain evidence="2">CT3</strain>
    </source>
</reference>
<feature type="signal peptide" evidence="1">
    <location>
        <begin position="1"/>
        <end position="28"/>
    </location>
</feature>
<dbReference type="InterPro" id="IPR010927">
    <property type="entry name" value="T4SS_TraH"/>
</dbReference>
<keyword evidence="3" id="KW-1185">Reference proteome</keyword>
<dbReference type="RefSeq" id="WP_236501786.1">
    <property type="nucleotide sequence ID" value="NZ_CP091244.1"/>
</dbReference>
<organism evidence="2 3">
    <name type="scientific">Thiothrix winogradskyi</name>
    <dbReference type="NCBI Taxonomy" id="96472"/>
    <lineage>
        <taxon>Bacteria</taxon>
        <taxon>Pseudomonadati</taxon>
        <taxon>Pseudomonadota</taxon>
        <taxon>Gammaproteobacteria</taxon>
        <taxon>Thiotrichales</taxon>
        <taxon>Thiotrichaceae</taxon>
        <taxon>Thiothrix</taxon>
    </lineage>
</organism>
<dbReference type="Proteomes" id="UP001054801">
    <property type="component" value="Chromosome"/>
</dbReference>
<dbReference type="EMBL" id="CP091244">
    <property type="protein sequence ID" value="UJS26398.1"/>
    <property type="molecule type" value="Genomic_DNA"/>
</dbReference>
<accession>A0ABY3T3G5</accession>
<feature type="chain" id="PRO_5047272187" evidence="1">
    <location>
        <begin position="29"/>
        <end position="486"/>
    </location>
</feature>
<evidence type="ECO:0000256" key="1">
    <source>
        <dbReference type="SAM" id="SignalP"/>
    </source>
</evidence>
<evidence type="ECO:0000313" key="2">
    <source>
        <dbReference type="EMBL" id="UJS26398.1"/>
    </source>
</evidence>
<proteinExistence type="predicted"/>